<dbReference type="EMBL" id="FNRL01000022">
    <property type="protein sequence ID" value="SEA91697.1"/>
    <property type="molecule type" value="Genomic_DNA"/>
</dbReference>
<dbReference type="Gene3D" id="3.20.20.100">
    <property type="entry name" value="NADP-dependent oxidoreductase domain"/>
    <property type="match status" value="1"/>
</dbReference>
<dbReference type="InterPro" id="IPR050523">
    <property type="entry name" value="AKR_Detox_Biosynth"/>
</dbReference>
<organism evidence="3 4">
    <name type="scientific">Chitinophaga terrae</name>
    <name type="common">ex Kim and Jung 2007</name>
    <dbReference type="NCBI Taxonomy" id="408074"/>
    <lineage>
        <taxon>Bacteria</taxon>
        <taxon>Pseudomonadati</taxon>
        <taxon>Bacteroidota</taxon>
        <taxon>Chitinophagia</taxon>
        <taxon>Chitinophagales</taxon>
        <taxon>Chitinophagaceae</taxon>
        <taxon>Chitinophaga</taxon>
    </lineage>
</organism>
<dbReference type="PANTHER" id="PTHR43364">
    <property type="entry name" value="NADH-SPECIFIC METHYLGLYOXAL REDUCTASE-RELATED"/>
    <property type="match status" value="1"/>
</dbReference>
<dbReference type="PANTHER" id="PTHR43364:SF6">
    <property type="entry name" value="OXIDOREDUCTASE-RELATED"/>
    <property type="match status" value="1"/>
</dbReference>
<gene>
    <name evidence="3" type="ORF">SAMN05660909_04127</name>
</gene>
<dbReference type="Proteomes" id="UP000199656">
    <property type="component" value="Unassembled WGS sequence"/>
</dbReference>
<dbReference type="FunFam" id="3.20.20.100:FF:000004">
    <property type="entry name" value="Oxidoreductase, aldo/keto reductase"/>
    <property type="match status" value="1"/>
</dbReference>
<reference evidence="4" key="1">
    <citation type="submission" date="2016-10" db="EMBL/GenBank/DDBJ databases">
        <authorList>
            <person name="Varghese N."/>
            <person name="Submissions S."/>
        </authorList>
    </citation>
    <scope>NUCLEOTIDE SEQUENCE [LARGE SCALE GENOMIC DNA]</scope>
    <source>
        <strain evidence="4">DSM 23920</strain>
    </source>
</reference>
<dbReference type="OrthoDB" id="9773828at2"/>
<dbReference type="InterPro" id="IPR036812">
    <property type="entry name" value="NAD(P)_OxRdtase_dom_sf"/>
</dbReference>
<sequence>MEKKKLGKSGLSVAPLAFGGNVFGWSADEATSFSLLDQFVDAGFDLIDTANVYSKWVPGNKGGESETIIGKWLKKSGKRDKIVVATKVGADMGEGINVTKDYILKEAEASLKRLQTDYIDLYQTHYDNDATPVEEALSAYEELVKAGKVRVIGTSNMTPKRLEESLRASAAHNYPKYETLQPEYNLYDREGYEKNYAKICEENNVSVITYYSLASGFLTGKYRTREDAAKSAARGQEALSYLDDRGLRILAALDKVAASQQATLGGVALAWLLTRPAVAAPIASATNSKQLEELIKGVQLRLSAEEVALLDEASAY</sequence>
<dbReference type="SUPFAM" id="SSF51430">
    <property type="entry name" value="NAD(P)-linked oxidoreductase"/>
    <property type="match status" value="1"/>
</dbReference>
<evidence type="ECO:0000259" key="2">
    <source>
        <dbReference type="Pfam" id="PF00248"/>
    </source>
</evidence>
<evidence type="ECO:0000256" key="1">
    <source>
        <dbReference type="ARBA" id="ARBA00023002"/>
    </source>
</evidence>
<evidence type="ECO:0000313" key="4">
    <source>
        <dbReference type="Proteomes" id="UP000199656"/>
    </source>
</evidence>
<dbReference type="AlphaFoldDB" id="A0A1H4F463"/>
<dbReference type="STRING" id="408074.SAMN05660909_04127"/>
<dbReference type="GO" id="GO:0005829">
    <property type="term" value="C:cytosol"/>
    <property type="evidence" value="ECO:0007669"/>
    <property type="project" value="TreeGrafter"/>
</dbReference>
<protein>
    <submittedName>
        <fullName evidence="3">Predicted oxidoreductase</fullName>
    </submittedName>
</protein>
<feature type="domain" description="NADP-dependent oxidoreductase" evidence="2">
    <location>
        <begin position="15"/>
        <end position="314"/>
    </location>
</feature>
<evidence type="ECO:0000313" key="3">
    <source>
        <dbReference type="EMBL" id="SEA91697.1"/>
    </source>
</evidence>
<accession>A0A1H4F463</accession>
<dbReference type="Pfam" id="PF00248">
    <property type="entry name" value="Aldo_ket_red"/>
    <property type="match status" value="1"/>
</dbReference>
<dbReference type="RefSeq" id="WP_089763770.1">
    <property type="nucleotide sequence ID" value="NZ_BKAT01000036.1"/>
</dbReference>
<keyword evidence="4" id="KW-1185">Reference proteome</keyword>
<dbReference type="InterPro" id="IPR023210">
    <property type="entry name" value="NADP_OxRdtase_dom"/>
</dbReference>
<proteinExistence type="predicted"/>
<dbReference type="GO" id="GO:0016491">
    <property type="term" value="F:oxidoreductase activity"/>
    <property type="evidence" value="ECO:0007669"/>
    <property type="project" value="UniProtKB-KW"/>
</dbReference>
<keyword evidence="1" id="KW-0560">Oxidoreductase</keyword>
<dbReference type="CDD" id="cd19081">
    <property type="entry name" value="AKR_AKR9C1"/>
    <property type="match status" value="1"/>
</dbReference>
<name>A0A1H4F463_9BACT</name>